<dbReference type="AlphaFoldDB" id="G3A205"/>
<name>G3A205_9RALS</name>
<dbReference type="PANTHER" id="PTHR39456:SF1">
    <property type="entry name" value="METAL-DEPENDENT HYDROLASE"/>
    <property type="match status" value="1"/>
</dbReference>
<keyword evidence="1" id="KW-0472">Membrane</keyword>
<evidence type="ECO:0000256" key="1">
    <source>
        <dbReference type="SAM" id="Phobius"/>
    </source>
</evidence>
<feature type="transmembrane region" description="Helical" evidence="1">
    <location>
        <begin position="70"/>
        <end position="91"/>
    </location>
</feature>
<dbReference type="InterPro" id="IPR016516">
    <property type="entry name" value="UCP07580"/>
</dbReference>
<evidence type="ECO:0000313" key="2">
    <source>
        <dbReference type="EMBL" id="CCA85437.1"/>
    </source>
</evidence>
<protein>
    <recommendedName>
        <fullName evidence="3">Metal-dependent hydrolase</fullName>
    </recommendedName>
</protein>
<sequence length="155" mass="18117">MTVALEHYTAMLAGHVLATEDALGRTSQPGYRQVWMWHAMEETEHKAVSCDVWNIAIQPGLRRYLLRTSVMLLTTVIFWSMVFYVHLRLICADRTCRRKFRGLGKAFHYLWIHPTPLRKIIPEWLDFFRPSFHPWDEDNRAALARVDLAPAPAVQ</sequence>
<reference evidence="2" key="2">
    <citation type="submission" date="2011-04" db="EMBL/GenBank/DDBJ databases">
        <authorList>
            <person name="Genoscope - CEA"/>
        </authorList>
    </citation>
    <scope>NUCLEOTIDE SEQUENCE</scope>
    <source>
        <strain evidence="2">R24</strain>
    </source>
</reference>
<keyword evidence="1" id="KW-0812">Transmembrane</keyword>
<keyword evidence="1" id="KW-1133">Transmembrane helix</keyword>
<accession>G3A205</accession>
<proteinExistence type="predicted"/>
<gene>
    <name evidence="2" type="ORF">RALSY_20033</name>
</gene>
<dbReference type="PANTHER" id="PTHR39456">
    <property type="entry name" value="METAL-DEPENDENT HYDROLASE"/>
    <property type="match status" value="1"/>
</dbReference>
<organism evidence="2">
    <name type="scientific">Ralstonia syzygii R24</name>
    <dbReference type="NCBI Taxonomy" id="907261"/>
    <lineage>
        <taxon>Bacteria</taxon>
        <taxon>Pseudomonadati</taxon>
        <taxon>Pseudomonadota</taxon>
        <taxon>Betaproteobacteria</taxon>
        <taxon>Burkholderiales</taxon>
        <taxon>Burkholderiaceae</taxon>
        <taxon>Ralstonia</taxon>
        <taxon>Ralstonia solanacearum species complex</taxon>
    </lineage>
</organism>
<dbReference type="EMBL" id="FR854087">
    <property type="protein sequence ID" value="CCA85437.1"/>
    <property type="molecule type" value="Genomic_DNA"/>
</dbReference>
<reference evidence="2" key="1">
    <citation type="journal article" date="2011" name="PLoS ONE">
        <title>Ralstonia syzygii, the Blood Disease Bacterium and some Asian R. solanacearum strains form a single genomic species despite divergent lifestyles.</title>
        <authorList>
            <person name="Remenant B."/>
            <person name="de Cambiaire J.C."/>
            <person name="Cellier G."/>
            <person name="Jacobs J.M."/>
            <person name="Mangenot S."/>
            <person name="Barbe V."/>
            <person name="Lajus A."/>
            <person name="Vallenet D."/>
            <person name="Medigue C."/>
            <person name="Fegan M."/>
            <person name="Allen C."/>
            <person name="Prior P."/>
        </authorList>
    </citation>
    <scope>NUCLEOTIDE SEQUENCE</scope>
    <source>
        <strain evidence="2">R24</strain>
    </source>
</reference>
<evidence type="ECO:0008006" key="3">
    <source>
        <dbReference type="Google" id="ProtNLM"/>
    </source>
</evidence>
<dbReference type="Pfam" id="PF10118">
    <property type="entry name" value="Metal_hydrol"/>
    <property type="match status" value="1"/>
</dbReference>